<name>A0A4Y4DT09_GLUUR</name>
<proteinExistence type="predicted"/>
<dbReference type="RefSeq" id="WP_141367203.1">
    <property type="nucleotide sequence ID" value="NZ_BAAAJL010000014.1"/>
</dbReference>
<dbReference type="Pfam" id="PF08240">
    <property type="entry name" value="ADH_N"/>
    <property type="match status" value="1"/>
</dbReference>
<dbReference type="EMBL" id="BJNY01000026">
    <property type="protein sequence ID" value="GED07767.1"/>
    <property type="molecule type" value="Genomic_DNA"/>
</dbReference>
<accession>A0A4Y4DT09</accession>
<reference evidence="2 3" key="1">
    <citation type="submission" date="2019-06" db="EMBL/GenBank/DDBJ databases">
        <title>Whole genome shotgun sequence of Glutamicibacter uratoxydans NBRC 15515.</title>
        <authorList>
            <person name="Hosoyama A."/>
            <person name="Uohara A."/>
            <person name="Ohji S."/>
            <person name="Ichikawa N."/>
        </authorList>
    </citation>
    <scope>NUCLEOTIDE SEQUENCE [LARGE SCALE GENOMIC DNA]</scope>
    <source>
        <strain evidence="2 3">NBRC 15515</strain>
    </source>
</reference>
<organism evidence="2 3">
    <name type="scientific">Glutamicibacter uratoxydans</name>
    <name type="common">Arthrobacter uratoxydans</name>
    <dbReference type="NCBI Taxonomy" id="43667"/>
    <lineage>
        <taxon>Bacteria</taxon>
        <taxon>Bacillati</taxon>
        <taxon>Actinomycetota</taxon>
        <taxon>Actinomycetes</taxon>
        <taxon>Micrococcales</taxon>
        <taxon>Micrococcaceae</taxon>
        <taxon>Glutamicibacter</taxon>
    </lineage>
</organism>
<dbReference type="InterPro" id="IPR020843">
    <property type="entry name" value="ER"/>
</dbReference>
<dbReference type="InterPro" id="IPR052585">
    <property type="entry name" value="Lipid_raft_assoc_Zn_ADH"/>
</dbReference>
<dbReference type="SUPFAM" id="SSF51735">
    <property type="entry name" value="NAD(P)-binding Rossmann-fold domains"/>
    <property type="match status" value="1"/>
</dbReference>
<protein>
    <submittedName>
        <fullName evidence="2">Oxidoreductase</fullName>
    </submittedName>
</protein>
<dbReference type="Gene3D" id="3.40.50.720">
    <property type="entry name" value="NAD(P)-binding Rossmann-like Domain"/>
    <property type="match status" value="1"/>
</dbReference>
<dbReference type="SMART" id="SM00829">
    <property type="entry name" value="PKS_ER"/>
    <property type="match status" value="1"/>
</dbReference>
<dbReference type="GO" id="GO:0016491">
    <property type="term" value="F:oxidoreductase activity"/>
    <property type="evidence" value="ECO:0007669"/>
    <property type="project" value="InterPro"/>
</dbReference>
<dbReference type="PANTHER" id="PTHR43482">
    <property type="entry name" value="PROTEIN AST1-RELATED"/>
    <property type="match status" value="1"/>
</dbReference>
<dbReference type="Proteomes" id="UP000316612">
    <property type="component" value="Unassembled WGS sequence"/>
</dbReference>
<dbReference type="InterPro" id="IPR036291">
    <property type="entry name" value="NAD(P)-bd_dom_sf"/>
</dbReference>
<evidence type="ECO:0000313" key="2">
    <source>
        <dbReference type="EMBL" id="GED07767.1"/>
    </source>
</evidence>
<dbReference type="Gene3D" id="3.90.180.10">
    <property type="entry name" value="Medium-chain alcohol dehydrogenases, catalytic domain"/>
    <property type="match status" value="1"/>
</dbReference>
<dbReference type="InterPro" id="IPR011032">
    <property type="entry name" value="GroES-like_sf"/>
</dbReference>
<dbReference type="Pfam" id="PF13602">
    <property type="entry name" value="ADH_zinc_N_2"/>
    <property type="match status" value="1"/>
</dbReference>
<dbReference type="OrthoDB" id="3175656at2"/>
<comment type="caution">
    <text evidence="2">The sequence shown here is derived from an EMBL/GenBank/DDBJ whole genome shotgun (WGS) entry which is preliminary data.</text>
</comment>
<feature type="domain" description="Enoyl reductase (ER)" evidence="1">
    <location>
        <begin position="11"/>
        <end position="303"/>
    </location>
</feature>
<evidence type="ECO:0000259" key="1">
    <source>
        <dbReference type="SMART" id="SM00829"/>
    </source>
</evidence>
<dbReference type="PANTHER" id="PTHR43482:SF1">
    <property type="entry name" value="PROTEIN AST1-RELATED"/>
    <property type="match status" value="1"/>
</dbReference>
<keyword evidence="3" id="KW-1185">Reference proteome</keyword>
<sequence>MHKAVIYRRFGDSGVLEIVDQLMPEPGPGMVRVRVEYTSVNPVDVKYRMGVLSDSAELAQPAMTGMDLAGVVDAVGTDVEGLSVGDRVAGMAPAGSNAEYVATYAAALTKVPESLDLKLAATIGVGGSTAVRALGLSKVTTGDLIFVDGATGGVGTFLTQLALSAGLKVVATASSRNQDYLASLGAIAIDYAGDWEAEAAAAADGATYAAAFDLSTGGKFEALKRLTGNAAKVVTLVDPAVMQGGGILVLGTEPGFDGALTQVIEAVATRKVVVPVAAEFQLADIAKAQDLVSGGHVRGKVIVKVSQ</sequence>
<gene>
    <name evidence="2" type="ORF">AUR04nite_32990</name>
</gene>
<dbReference type="SUPFAM" id="SSF50129">
    <property type="entry name" value="GroES-like"/>
    <property type="match status" value="1"/>
</dbReference>
<dbReference type="AlphaFoldDB" id="A0A4Y4DT09"/>
<evidence type="ECO:0000313" key="3">
    <source>
        <dbReference type="Proteomes" id="UP000316612"/>
    </source>
</evidence>
<dbReference type="CDD" id="cd05289">
    <property type="entry name" value="MDR_like_2"/>
    <property type="match status" value="1"/>
</dbReference>
<dbReference type="InterPro" id="IPR013154">
    <property type="entry name" value="ADH-like_N"/>
</dbReference>